<dbReference type="InterPro" id="IPR029038">
    <property type="entry name" value="MetRS_Zn"/>
</dbReference>
<keyword evidence="9 11" id="KW-0030">Aminoacyl-tRNA synthetase</keyword>
<sequence>MTKVLSAVAWPYANGPRHIGHVAGFGVPSDVYSRYMRMAGHDVLMVSGTDEHGTPIVIMAEKAGKTPQEFADENASIIVDDLVGLGLSYDLFTRTTTANHYEVVQKLFLALHENGYMVEQTTSGAISPSTGRTLPDRYIEGTCPICKYAEARGDQCDNCGNQLDPTDLIDPRSKINGETPEFIETQHFFLDLPALADALSSWLDGREATGTWRPNVIKFSQNILEEIRPRAMTRDIDWGIPVPLDGWREQPTKRLYVWFDAVVGYLSASIEWARRLGEPDKWREWWNAPASTGDATSAASTGDATSAASTGGDAELARAERATSDEGSVGAQKASEALGNSDGVAVSKYFMGKDNIVFHSQIWPAELLAANGEGAKGGVESPFGHLNLPSEVVSSEFMTMEGKQFSTSRGHVIYVKDVLERYGPDPLRYFIVAAGPESQDADFTWAEFVQRNNSELVAGWGNLVNRAASMIHKNFGEIPAPSELADVDREVLDAVRGGFATVGALIERNRLKAALTETMRLVGEVNRYVAVTEPFKLKGEDERARLATVLHTLAQCVVDLNTMMAPFVPFSANLVHEVMGGEGEFMPMPVAKEVTDLDDGRPYRIITGEYSATPRWQPSDVAPGTPIVKPKPAFKKFDPAVVEEELERMNISA</sequence>
<feature type="short sequence motif" description="'KMSKS' region" evidence="11">
    <location>
        <begin position="404"/>
        <end position="408"/>
    </location>
</feature>
<feature type="compositionally biased region" description="Basic and acidic residues" evidence="12">
    <location>
        <begin position="315"/>
        <end position="324"/>
    </location>
</feature>
<feature type="domain" description="Methionyl/Leucyl tRNA synthetase" evidence="13">
    <location>
        <begin position="348"/>
        <end position="467"/>
    </location>
</feature>
<dbReference type="InterPro" id="IPR014758">
    <property type="entry name" value="Met-tRNA_synth"/>
</dbReference>
<organism evidence="14 15">
    <name type="scientific">Dermacoccus nishinomiyaensis</name>
    <dbReference type="NCBI Taxonomy" id="1274"/>
    <lineage>
        <taxon>Bacteria</taxon>
        <taxon>Bacillati</taxon>
        <taxon>Actinomycetota</taxon>
        <taxon>Actinomycetes</taxon>
        <taxon>Micrococcales</taxon>
        <taxon>Dermacoccaceae</taxon>
        <taxon>Dermacoccus</taxon>
    </lineage>
</organism>
<dbReference type="RefSeq" id="WP_038569200.1">
    <property type="nucleotide sequence ID" value="NZ_CP008889.1"/>
</dbReference>
<comment type="cofactor">
    <cofactor evidence="11">
        <name>Zn(2+)</name>
        <dbReference type="ChEBI" id="CHEBI:29105"/>
    </cofactor>
    <text evidence="11">Binds 1 zinc ion per subunit.</text>
</comment>
<dbReference type="InterPro" id="IPR041872">
    <property type="entry name" value="Anticodon_Met"/>
</dbReference>
<evidence type="ECO:0000256" key="9">
    <source>
        <dbReference type="ARBA" id="ARBA00023146"/>
    </source>
</evidence>
<feature type="binding site" evidence="11">
    <location>
        <position position="146"/>
    </location>
    <ligand>
        <name>Zn(2+)</name>
        <dbReference type="ChEBI" id="CHEBI:29105"/>
    </ligand>
</feature>
<keyword evidence="11" id="KW-0862">Zinc</keyword>
<dbReference type="PANTHER" id="PTHR45765:SF1">
    <property type="entry name" value="METHIONINE--TRNA LIGASE, CYTOPLASMIC"/>
    <property type="match status" value="1"/>
</dbReference>
<dbReference type="Gene3D" id="1.10.730.10">
    <property type="entry name" value="Isoleucyl-tRNA Synthetase, Domain 1"/>
    <property type="match status" value="1"/>
</dbReference>
<comment type="catalytic activity">
    <reaction evidence="10 11">
        <text>tRNA(Met) + L-methionine + ATP = L-methionyl-tRNA(Met) + AMP + diphosphate</text>
        <dbReference type="Rhea" id="RHEA:13481"/>
        <dbReference type="Rhea" id="RHEA-COMP:9667"/>
        <dbReference type="Rhea" id="RHEA-COMP:9698"/>
        <dbReference type="ChEBI" id="CHEBI:30616"/>
        <dbReference type="ChEBI" id="CHEBI:33019"/>
        <dbReference type="ChEBI" id="CHEBI:57844"/>
        <dbReference type="ChEBI" id="CHEBI:78442"/>
        <dbReference type="ChEBI" id="CHEBI:78530"/>
        <dbReference type="ChEBI" id="CHEBI:456215"/>
        <dbReference type="EC" id="6.1.1.10"/>
    </reaction>
</comment>
<evidence type="ECO:0000256" key="11">
    <source>
        <dbReference type="HAMAP-Rule" id="MF_00098"/>
    </source>
</evidence>
<evidence type="ECO:0000256" key="10">
    <source>
        <dbReference type="ARBA" id="ARBA00047364"/>
    </source>
</evidence>
<evidence type="ECO:0000256" key="6">
    <source>
        <dbReference type="ARBA" id="ARBA00022741"/>
    </source>
</evidence>
<dbReference type="InterPro" id="IPR009080">
    <property type="entry name" value="tRNAsynth_Ia_anticodon-bd"/>
</dbReference>
<gene>
    <name evidence="11" type="primary">metG</name>
    <name evidence="14" type="ORF">HX89_11325</name>
</gene>
<dbReference type="CDD" id="cd07957">
    <property type="entry name" value="Anticodon_Ia_Met"/>
    <property type="match status" value="1"/>
</dbReference>
<keyword evidence="15" id="KW-1185">Reference proteome</keyword>
<feature type="compositionally biased region" description="Low complexity" evidence="12">
    <location>
        <begin position="291"/>
        <end position="314"/>
    </location>
</feature>
<protein>
    <recommendedName>
        <fullName evidence="11">Methionine--tRNA ligase</fullName>
        <ecNumber evidence="11">6.1.1.10</ecNumber>
    </recommendedName>
    <alternativeName>
        <fullName evidence="11">Methionyl-tRNA synthetase</fullName>
        <shortName evidence="11">MetRS</shortName>
    </alternativeName>
</protein>
<dbReference type="PANTHER" id="PTHR45765">
    <property type="entry name" value="METHIONINE--TRNA LIGASE"/>
    <property type="match status" value="1"/>
</dbReference>
<dbReference type="GO" id="GO:0046872">
    <property type="term" value="F:metal ion binding"/>
    <property type="evidence" value="ECO:0007669"/>
    <property type="project" value="UniProtKB-KW"/>
</dbReference>
<evidence type="ECO:0000256" key="4">
    <source>
        <dbReference type="ARBA" id="ARBA00022490"/>
    </source>
</evidence>
<reference evidence="14 15" key="1">
    <citation type="submission" date="2014-07" db="EMBL/GenBank/DDBJ databases">
        <title>Genome Sequencing of Dermacoccus nishinomiyaensis.</title>
        <authorList>
            <person name="Hong K.W."/>
            <person name="Chan K.G."/>
        </authorList>
    </citation>
    <scope>NUCLEOTIDE SEQUENCE [LARGE SCALE GENOMIC DNA]</scope>
    <source>
        <strain evidence="14 15">M25</strain>
    </source>
</reference>
<dbReference type="NCBIfam" id="TIGR00398">
    <property type="entry name" value="metG"/>
    <property type="match status" value="1"/>
</dbReference>
<dbReference type="InterPro" id="IPR014729">
    <property type="entry name" value="Rossmann-like_a/b/a_fold"/>
</dbReference>
<evidence type="ECO:0000256" key="2">
    <source>
        <dbReference type="ARBA" id="ARBA00004496"/>
    </source>
</evidence>
<keyword evidence="7 11" id="KW-0067">ATP-binding</keyword>
<dbReference type="HOGENOM" id="CLU_009710_1_2_11"/>
<dbReference type="EMBL" id="CP008889">
    <property type="protein sequence ID" value="AIF41431.1"/>
    <property type="molecule type" value="Genomic_DNA"/>
</dbReference>
<accession>A0A075JGT7</accession>
<dbReference type="InterPro" id="IPR023458">
    <property type="entry name" value="Met-tRNA_ligase_1"/>
</dbReference>
<evidence type="ECO:0000313" key="15">
    <source>
        <dbReference type="Proteomes" id="UP000027986"/>
    </source>
</evidence>
<dbReference type="GO" id="GO:0004825">
    <property type="term" value="F:methionine-tRNA ligase activity"/>
    <property type="evidence" value="ECO:0007669"/>
    <property type="project" value="UniProtKB-UniRule"/>
</dbReference>
<dbReference type="OrthoDB" id="9810191at2"/>
<evidence type="ECO:0000256" key="8">
    <source>
        <dbReference type="ARBA" id="ARBA00022917"/>
    </source>
</evidence>
<dbReference type="SUPFAM" id="SSF52374">
    <property type="entry name" value="Nucleotidylyl transferase"/>
    <property type="match status" value="1"/>
</dbReference>
<dbReference type="GO" id="GO:0005524">
    <property type="term" value="F:ATP binding"/>
    <property type="evidence" value="ECO:0007669"/>
    <property type="project" value="UniProtKB-UniRule"/>
</dbReference>
<feature type="region of interest" description="Disordered" evidence="12">
    <location>
        <begin position="291"/>
        <end position="335"/>
    </location>
</feature>
<evidence type="ECO:0000313" key="14">
    <source>
        <dbReference type="EMBL" id="AIF41431.1"/>
    </source>
</evidence>
<name>A0A075JGT7_9MICO</name>
<feature type="short sequence motif" description="'HIGH' region" evidence="11">
    <location>
        <begin position="11"/>
        <end position="21"/>
    </location>
</feature>
<evidence type="ECO:0000256" key="1">
    <source>
        <dbReference type="ARBA" id="ARBA00003314"/>
    </source>
</evidence>
<dbReference type="InterPro" id="IPR033911">
    <property type="entry name" value="MetRS_core"/>
</dbReference>
<keyword evidence="11" id="KW-0479">Metal-binding</keyword>
<feature type="domain" description="Methionyl/Leucyl tRNA synthetase" evidence="13">
    <location>
        <begin position="7"/>
        <end position="288"/>
    </location>
</feature>
<dbReference type="FunFam" id="2.20.28.20:FF:000001">
    <property type="entry name" value="Methionine--tRNA ligase"/>
    <property type="match status" value="1"/>
</dbReference>
<proteinExistence type="inferred from homology"/>
<evidence type="ECO:0000256" key="7">
    <source>
        <dbReference type="ARBA" id="ARBA00022840"/>
    </source>
</evidence>
<feature type="binding site" evidence="11">
    <location>
        <position position="143"/>
    </location>
    <ligand>
        <name>Zn(2+)</name>
        <dbReference type="ChEBI" id="CHEBI:29105"/>
    </ligand>
</feature>
<keyword evidence="8 11" id="KW-0648">Protein biosynthesis</keyword>
<evidence type="ECO:0000256" key="3">
    <source>
        <dbReference type="ARBA" id="ARBA00008258"/>
    </source>
</evidence>
<comment type="subunit">
    <text evidence="11">Monomer.</text>
</comment>
<feature type="binding site" evidence="11">
    <location>
        <position position="159"/>
    </location>
    <ligand>
        <name>Zn(2+)</name>
        <dbReference type="ChEBI" id="CHEBI:29105"/>
    </ligand>
</feature>
<dbReference type="SUPFAM" id="SSF57770">
    <property type="entry name" value="Methionyl-tRNA synthetase (MetRS), Zn-domain"/>
    <property type="match status" value="1"/>
</dbReference>
<dbReference type="GO" id="GO:0005829">
    <property type="term" value="C:cytosol"/>
    <property type="evidence" value="ECO:0007669"/>
    <property type="project" value="TreeGrafter"/>
</dbReference>
<dbReference type="GO" id="GO:0006431">
    <property type="term" value="P:methionyl-tRNA aminoacylation"/>
    <property type="evidence" value="ECO:0007669"/>
    <property type="project" value="UniProtKB-UniRule"/>
</dbReference>
<feature type="binding site" evidence="11">
    <location>
        <position position="156"/>
    </location>
    <ligand>
        <name>Zn(2+)</name>
        <dbReference type="ChEBI" id="CHEBI:29105"/>
    </ligand>
</feature>
<dbReference type="KEGG" id="dni:HX89_11325"/>
<evidence type="ECO:0000256" key="12">
    <source>
        <dbReference type="SAM" id="MobiDB-lite"/>
    </source>
</evidence>
<feature type="binding site" evidence="11">
    <location>
        <position position="407"/>
    </location>
    <ligand>
        <name>ATP</name>
        <dbReference type="ChEBI" id="CHEBI:30616"/>
    </ligand>
</feature>
<comment type="function">
    <text evidence="1 11">Is required not only for elongation of protein synthesis but also for the initiation of all mRNA translation through initiator tRNA(fMet) aminoacylation.</text>
</comment>
<dbReference type="Gene3D" id="2.20.28.20">
    <property type="entry name" value="Methionyl-tRNA synthetase, Zn-domain"/>
    <property type="match status" value="1"/>
</dbReference>
<dbReference type="Proteomes" id="UP000027986">
    <property type="component" value="Chromosome"/>
</dbReference>
<evidence type="ECO:0000256" key="5">
    <source>
        <dbReference type="ARBA" id="ARBA00022598"/>
    </source>
</evidence>
<dbReference type="GeneID" id="41841680"/>
<dbReference type="HAMAP" id="MF_00098">
    <property type="entry name" value="Met_tRNA_synth_type1"/>
    <property type="match status" value="1"/>
</dbReference>
<comment type="similarity">
    <text evidence="3 11">Belongs to the class-I aminoacyl-tRNA synthetase family. MetG type 1 subfamily.</text>
</comment>
<dbReference type="Pfam" id="PF09334">
    <property type="entry name" value="tRNA-synt_1g"/>
    <property type="match status" value="2"/>
</dbReference>
<dbReference type="CDD" id="cd00814">
    <property type="entry name" value="MetRS_core"/>
    <property type="match status" value="1"/>
</dbReference>
<dbReference type="SUPFAM" id="SSF47323">
    <property type="entry name" value="Anticodon-binding domain of a subclass of class I aminoacyl-tRNA synthetases"/>
    <property type="match status" value="1"/>
</dbReference>
<comment type="subcellular location">
    <subcellularLocation>
        <location evidence="2 11">Cytoplasm</location>
    </subcellularLocation>
</comment>
<dbReference type="AlphaFoldDB" id="A0A075JGT7"/>
<dbReference type="PRINTS" id="PR01041">
    <property type="entry name" value="TRNASYNTHMET"/>
</dbReference>
<keyword evidence="6 11" id="KW-0547">Nucleotide-binding</keyword>
<evidence type="ECO:0000259" key="13">
    <source>
        <dbReference type="Pfam" id="PF09334"/>
    </source>
</evidence>
<dbReference type="EC" id="6.1.1.10" evidence="11"/>
<keyword evidence="4 11" id="KW-0963">Cytoplasm</keyword>
<dbReference type="InterPro" id="IPR015413">
    <property type="entry name" value="Methionyl/Leucyl_tRNA_Synth"/>
</dbReference>
<dbReference type="eggNOG" id="COG0143">
    <property type="taxonomic scope" value="Bacteria"/>
</dbReference>
<dbReference type="Gene3D" id="3.40.50.620">
    <property type="entry name" value="HUPs"/>
    <property type="match status" value="2"/>
</dbReference>
<keyword evidence="5 11" id="KW-0436">Ligase</keyword>